<dbReference type="PRINTS" id="PR00599">
    <property type="entry name" value="MAPEPTIDASE"/>
</dbReference>
<evidence type="ECO:0000313" key="9">
    <source>
        <dbReference type="EMBL" id="KAA0148119.1"/>
    </source>
</evidence>
<evidence type="ECO:0000256" key="7">
    <source>
        <dbReference type="SAM" id="MobiDB-lite"/>
    </source>
</evidence>
<dbReference type="InterPro" id="IPR036005">
    <property type="entry name" value="Creatinase/aminopeptidase-like"/>
</dbReference>
<keyword evidence="4 5" id="KW-0378">Hydrolase</keyword>
<feature type="binding site" evidence="5">
    <location>
        <position position="145"/>
    </location>
    <ligand>
        <name>a divalent metal cation</name>
        <dbReference type="ChEBI" id="CHEBI:60240"/>
        <label>1</label>
    </ligand>
</feature>
<gene>
    <name evidence="10" type="ORF">FNF28_07411</name>
    <name evidence="9" type="ORF">FNF29_06914</name>
    <name evidence="11" type="ORF">FNF31_07158</name>
</gene>
<dbReference type="InterPro" id="IPR000994">
    <property type="entry name" value="Pept_M24"/>
</dbReference>
<evidence type="ECO:0000313" key="14">
    <source>
        <dbReference type="Proteomes" id="UP000325113"/>
    </source>
</evidence>
<feature type="binding site" evidence="5">
    <location>
        <position position="241"/>
    </location>
    <ligand>
        <name>a divalent metal cation</name>
        <dbReference type="ChEBI" id="CHEBI:60240"/>
        <label>2</label>
        <note>catalytic</note>
    </ligand>
</feature>
<dbReference type="Proteomes" id="UP000325113">
    <property type="component" value="Unassembled WGS sequence"/>
</dbReference>
<feature type="region of interest" description="Disordered" evidence="7">
    <location>
        <begin position="1"/>
        <end position="33"/>
    </location>
</feature>
<dbReference type="CDD" id="cd01086">
    <property type="entry name" value="MetAP1"/>
    <property type="match status" value="1"/>
</dbReference>
<organism evidence="9 12">
    <name type="scientific">Cafeteria roenbergensis</name>
    <name type="common">Marine flagellate</name>
    <dbReference type="NCBI Taxonomy" id="33653"/>
    <lineage>
        <taxon>Eukaryota</taxon>
        <taxon>Sar</taxon>
        <taxon>Stramenopiles</taxon>
        <taxon>Bigyra</taxon>
        <taxon>Opalozoa</taxon>
        <taxon>Bicosoecida</taxon>
        <taxon>Cafeteriaceae</taxon>
        <taxon>Cafeteria</taxon>
    </lineage>
</organism>
<accession>A0A5A8C6C8</accession>
<feature type="binding site" evidence="5">
    <location>
        <position position="272"/>
    </location>
    <ligand>
        <name>a divalent metal cation</name>
        <dbReference type="ChEBI" id="CHEBI:60240"/>
        <label>2</label>
        <note>catalytic</note>
    </ligand>
</feature>
<dbReference type="AlphaFoldDB" id="A0A5A8C6C8"/>
<dbReference type="InterPro" id="IPR001714">
    <property type="entry name" value="Pept_M24_MAP"/>
</dbReference>
<keyword evidence="2 5" id="KW-0645">Protease</keyword>
<dbReference type="EMBL" id="VLTN01000057">
    <property type="protein sequence ID" value="KAA0148119.1"/>
    <property type="molecule type" value="Genomic_DNA"/>
</dbReference>
<comment type="cofactor">
    <cofactor evidence="5">
        <name>Co(2+)</name>
        <dbReference type="ChEBI" id="CHEBI:48828"/>
    </cofactor>
    <cofactor evidence="5">
        <name>Zn(2+)</name>
        <dbReference type="ChEBI" id="CHEBI:29105"/>
    </cofactor>
    <cofactor evidence="5">
        <name>Mn(2+)</name>
        <dbReference type="ChEBI" id="CHEBI:29035"/>
    </cofactor>
    <cofactor evidence="5">
        <name>Fe(2+)</name>
        <dbReference type="ChEBI" id="CHEBI:29033"/>
    </cofactor>
    <text evidence="5">Binds 2 divalent metal cations per subunit. Has a high-affinity and a low affinity metal-binding site. The true nature of the physiological cofactor is under debate. The enzyme is active with cobalt, zinc, manganese or divalent iron ions. Most likely, methionine aminopeptidases function as mononuclear Fe(2+)-metalloproteases under physiological conditions, and the catalytically relevant metal-binding site has been assigned to the histidine-containing high-affinity site.</text>
</comment>
<keyword evidence="3 5" id="KW-0479">Metal-binding</keyword>
<dbReference type="GO" id="GO:0004239">
    <property type="term" value="F:initiator methionyl aminopeptidase activity"/>
    <property type="evidence" value="ECO:0007669"/>
    <property type="project" value="UniProtKB-UniRule"/>
</dbReference>
<dbReference type="NCBIfam" id="TIGR00500">
    <property type="entry name" value="met_pdase_I"/>
    <property type="match status" value="1"/>
</dbReference>
<feature type="binding site" evidence="5">
    <location>
        <position position="117"/>
    </location>
    <ligand>
        <name>substrate</name>
    </ligand>
</feature>
<dbReference type="Gene3D" id="3.90.230.10">
    <property type="entry name" value="Creatinase/methionine aminopeptidase superfamily"/>
    <property type="match status" value="1"/>
</dbReference>
<feature type="binding site" evidence="5">
    <location>
        <position position="208"/>
    </location>
    <ligand>
        <name>a divalent metal cation</name>
        <dbReference type="ChEBI" id="CHEBI:60240"/>
        <label>2</label>
        <note>catalytic</note>
    </ligand>
</feature>
<evidence type="ECO:0000313" key="12">
    <source>
        <dbReference type="Proteomes" id="UP000323011"/>
    </source>
</evidence>
<dbReference type="InterPro" id="IPR002467">
    <property type="entry name" value="Pept_M24A_MAP1"/>
</dbReference>
<feature type="binding site" evidence="5">
    <location>
        <position position="215"/>
    </location>
    <ligand>
        <name>substrate</name>
    </ligand>
</feature>
<feature type="binding site" evidence="5">
    <location>
        <position position="134"/>
    </location>
    <ligand>
        <name>a divalent metal cation</name>
        <dbReference type="ChEBI" id="CHEBI:60240"/>
        <label>1</label>
    </ligand>
</feature>
<evidence type="ECO:0000256" key="3">
    <source>
        <dbReference type="ARBA" id="ARBA00022723"/>
    </source>
</evidence>
<dbReference type="GO" id="GO:0046872">
    <property type="term" value="F:metal ion binding"/>
    <property type="evidence" value="ECO:0007669"/>
    <property type="project" value="UniProtKB-UniRule"/>
</dbReference>
<evidence type="ECO:0000256" key="1">
    <source>
        <dbReference type="ARBA" id="ARBA00022438"/>
    </source>
</evidence>
<dbReference type="GO" id="GO:0070006">
    <property type="term" value="F:metalloaminopeptidase activity"/>
    <property type="evidence" value="ECO:0007669"/>
    <property type="project" value="UniProtKB-UniRule"/>
</dbReference>
<comment type="catalytic activity">
    <reaction evidence="5 6">
        <text>Release of N-terminal amino acids, preferentially methionine, from peptides and arylamides.</text>
        <dbReference type="EC" id="3.4.11.18"/>
    </reaction>
</comment>
<dbReference type="PANTHER" id="PTHR43330">
    <property type="entry name" value="METHIONINE AMINOPEPTIDASE"/>
    <property type="match status" value="1"/>
</dbReference>
<evidence type="ECO:0000256" key="5">
    <source>
        <dbReference type="HAMAP-Rule" id="MF_03174"/>
    </source>
</evidence>
<proteinExistence type="inferred from homology"/>
<dbReference type="Proteomes" id="UP000323011">
    <property type="component" value="Unassembled WGS sequence"/>
</dbReference>
<dbReference type="Proteomes" id="UP000324907">
    <property type="component" value="Unassembled WGS sequence"/>
</dbReference>
<dbReference type="EMBL" id="VLTL01000256">
    <property type="protein sequence ID" value="KAA0148781.1"/>
    <property type="molecule type" value="Genomic_DNA"/>
</dbReference>
<evidence type="ECO:0000313" key="11">
    <source>
        <dbReference type="EMBL" id="KAA0149900.1"/>
    </source>
</evidence>
<dbReference type="Pfam" id="PF00557">
    <property type="entry name" value="Peptidase_M24"/>
    <property type="match status" value="1"/>
</dbReference>
<dbReference type="SUPFAM" id="SSF55920">
    <property type="entry name" value="Creatinase/aminopeptidase"/>
    <property type="match status" value="1"/>
</dbReference>
<keyword evidence="1 5" id="KW-0031">Aminopeptidase</keyword>
<comment type="caution">
    <text evidence="9">The sequence shown here is derived from an EMBL/GenBank/DDBJ whole genome shotgun (WGS) entry which is preliminary data.</text>
</comment>
<evidence type="ECO:0000313" key="13">
    <source>
        <dbReference type="Proteomes" id="UP000324907"/>
    </source>
</evidence>
<evidence type="ECO:0000256" key="6">
    <source>
        <dbReference type="RuleBase" id="RU003653"/>
    </source>
</evidence>
<evidence type="ECO:0000256" key="2">
    <source>
        <dbReference type="ARBA" id="ARBA00022670"/>
    </source>
</evidence>
<dbReference type="GO" id="GO:0006508">
    <property type="term" value="P:proteolysis"/>
    <property type="evidence" value="ECO:0007669"/>
    <property type="project" value="UniProtKB-KW"/>
</dbReference>
<protein>
    <recommendedName>
        <fullName evidence="6">Methionine aminopeptidase</fullName>
        <ecNumber evidence="6">3.4.11.18</ecNumber>
    </recommendedName>
</protein>
<evidence type="ECO:0000313" key="10">
    <source>
        <dbReference type="EMBL" id="KAA0148781.1"/>
    </source>
</evidence>
<dbReference type="PANTHER" id="PTHR43330:SF8">
    <property type="entry name" value="METHIONINE AMINOPEPTIDASE 1D, MITOCHONDRIAL"/>
    <property type="match status" value="1"/>
</dbReference>
<evidence type="ECO:0000259" key="8">
    <source>
        <dbReference type="Pfam" id="PF00557"/>
    </source>
</evidence>
<dbReference type="OMA" id="SSKMYVM"/>
<name>A0A5A8C6C8_CAFRO</name>
<reference evidence="12 13" key="1">
    <citation type="submission" date="2019-07" db="EMBL/GenBank/DDBJ databases">
        <title>Genomes of Cafeteria roenbergensis.</title>
        <authorList>
            <person name="Fischer M.G."/>
            <person name="Hackl T."/>
            <person name="Roman M."/>
        </authorList>
    </citation>
    <scope>NUCLEOTIDE SEQUENCE [LARGE SCALE GENOMIC DNA]</scope>
    <source>
        <strain evidence="9 12">BVI</strain>
        <strain evidence="11 14">Cflag</strain>
        <strain evidence="10 13">RCC970-E3</strain>
    </source>
</reference>
<comment type="similarity">
    <text evidence="5">Belongs to the peptidase M24A family. Methionine aminopeptidase type 1 subfamily.</text>
</comment>
<feature type="domain" description="Peptidase M24" evidence="8">
    <location>
        <begin position="51"/>
        <end position="279"/>
    </location>
</feature>
<sequence length="302" mass="32584">MIRRSQGGIQPGKTRPALPVPEHIVRPPYAETGDPGAAMPAAVVLSEEQTEAMVHATALARDVLDLAGTLVMPGVQTCDLDDQLHQAIIARNGYPSPLNYRGFPRSNCISVNEIVCHGIPDDRPLEDGDVVSIDVSCFLNGVHGDTCRTFYVGEPDDETRHLVRTTKRALDAAIAICGPGVPVSEIGEVIERVANKAGLGTVREFVGHGIGPTFHTRPQVFHFAGSRSTEVLQAGTCFTIEPMLTAGSPKVTLWRDGWTVATADRKRSAQFEHTLHVTESGVEVLTAYDREFEEDAGANRLA</sequence>
<dbReference type="HAMAP" id="MF_01974">
    <property type="entry name" value="MetAP_1"/>
    <property type="match status" value="1"/>
</dbReference>
<dbReference type="EMBL" id="VLTM01000130">
    <property type="protein sequence ID" value="KAA0149900.1"/>
    <property type="molecule type" value="Genomic_DNA"/>
</dbReference>
<feature type="binding site" evidence="5">
    <location>
        <position position="145"/>
    </location>
    <ligand>
        <name>a divalent metal cation</name>
        <dbReference type="ChEBI" id="CHEBI:60240"/>
        <label>2</label>
        <note>catalytic</note>
    </ligand>
</feature>
<dbReference type="PROSITE" id="PS00680">
    <property type="entry name" value="MAP_1"/>
    <property type="match status" value="1"/>
</dbReference>
<keyword evidence="12" id="KW-1185">Reference proteome</keyword>
<dbReference type="EC" id="3.4.11.18" evidence="6"/>
<evidence type="ECO:0000256" key="4">
    <source>
        <dbReference type="ARBA" id="ARBA00022801"/>
    </source>
</evidence>
<comment type="function">
    <text evidence="6">Cotranslationally removes the N-terminal methionine from nascent proteins. The N-terminal methionine is often cleaved when the second residue in the primary sequence is small and uncharged (Met-Ala-, Cys, Gly, Pro, Ser, Thr, or Val).</text>
</comment>
<feature type="binding site" evidence="5">
    <location>
        <position position="272"/>
    </location>
    <ligand>
        <name>a divalent metal cation</name>
        <dbReference type="ChEBI" id="CHEBI:60240"/>
        <label>1</label>
    </ligand>
</feature>